<dbReference type="VEuPathDB" id="AmoebaDB:EHI7A_000740"/>
<protein>
    <recommendedName>
        <fullName evidence="5">Tetratricopeptide repeat-containing protein</fullName>
    </recommendedName>
</protein>
<evidence type="ECO:0000256" key="1">
    <source>
        <dbReference type="ARBA" id="ARBA00022803"/>
    </source>
</evidence>
<comment type="caution">
    <text evidence="3">The sequence shown here is derived from an EMBL/GenBank/DDBJ whole genome shotgun (WGS) entry which is preliminary data.</text>
</comment>
<dbReference type="SMART" id="SM00028">
    <property type="entry name" value="TPR"/>
    <property type="match status" value="5"/>
</dbReference>
<dbReference type="PROSITE" id="PS50005">
    <property type="entry name" value="TPR"/>
    <property type="match status" value="1"/>
</dbReference>
<evidence type="ECO:0000313" key="4">
    <source>
        <dbReference type="Proteomes" id="UP000078387"/>
    </source>
</evidence>
<dbReference type="VEuPathDB" id="AmoebaDB:EHI_118010"/>
<dbReference type="VEuPathDB" id="AmoebaDB:EHI8A_000740"/>
<evidence type="ECO:0000313" key="3">
    <source>
        <dbReference type="EMBL" id="GAT94052.1"/>
    </source>
</evidence>
<accession>A0A5K1V532</accession>
<dbReference type="Proteomes" id="UP000078387">
    <property type="component" value="Unassembled WGS sequence"/>
</dbReference>
<reference evidence="3 4" key="1">
    <citation type="submission" date="2016-05" db="EMBL/GenBank/DDBJ databases">
        <title>First whole genome sequencing of Entamoeba histolytica HM1:IMSS-clone-6.</title>
        <authorList>
            <person name="Mukherjee Avik.K."/>
            <person name="Izumyama S."/>
            <person name="Nakada-Tsukui K."/>
            <person name="Nozaki T."/>
        </authorList>
    </citation>
    <scope>NUCLEOTIDE SEQUENCE [LARGE SCALE GENOMIC DNA]</scope>
    <source>
        <strain evidence="3 4">HM1:IMSS clone 6</strain>
    </source>
</reference>
<proteinExistence type="predicted"/>
<dbReference type="GO" id="GO:0051301">
    <property type="term" value="P:cell division"/>
    <property type="evidence" value="ECO:0007669"/>
    <property type="project" value="TreeGrafter"/>
</dbReference>
<name>A0A5K1V532_ENTHI</name>
<dbReference type="PANTHER" id="PTHR12558">
    <property type="entry name" value="CELL DIVISION CYCLE 16,23,27"/>
    <property type="match status" value="1"/>
</dbReference>
<gene>
    <name evidence="3" type="ORF">CL6EHI_118010</name>
</gene>
<dbReference type="AlphaFoldDB" id="A0A5K1V532"/>
<dbReference type="InterPro" id="IPR019734">
    <property type="entry name" value="TPR_rpt"/>
</dbReference>
<dbReference type="Pfam" id="PF13424">
    <property type="entry name" value="TPR_12"/>
    <property type="match status" value="1"/>
</dbReference>
<dbReference type="OMA" id="ECYNEAF"/>
<organism evidence="3 4">
    <name type="scientific">Entamoeba histolytica</name>
    <dbReference type="NCBI Taxonomy" id="5759"/>
    <lineage>
        <taxon>Eukaryota</taxon>
        <taxon>Amoebozoa</taxon>
        <taxon>Evosea</taxon>
        <taxon>Archamoebae</taxon>
        <taxon>Mastigamoebida</taxon>
        <taxon>Entamoebidae</taxon>
        <taxon>Entamoeba</taxon>
    </lineage>
</organism>
<dbReference type="InterPro" id="IPR011990">
    <property type="entry name" value="TPR-like_helical_dom_sf"/>
</dbReference>
<dbReference type="SUPFAM" id="SSF48452">
    <property type="entry name" value="TPR-like"/>
    <property type="match status" value="1"/>
</dbReference>
<sequence length="497" mass="57694">MSSIPIHQTFYSLGKQYMMLNNYLSARIYFLLAASYTNYKNIEIITSLCDSLLQLNQKNQSQLLILKLFGVSHLKYLNTPFPSLTTYQLYIITKCFEDDLDSLQVISQMTSTPSPLNLLQPTEIMQTANISFRVIYCQNNTSLIRNYLNSAIEDSLNIGLIHIFFKQKLEISLVPQSLKKMINNCSLPEVRELYELLFSLLTRNDVDFVQRILLMKQTNALLENSQLVQLIETLFSFNKRKYEDALGHLENCWCFNTEVLHTSIDFHLNNTINYNFDNLNEEDELTKYKMGLRMIQLKKLDKAIEILKDSKEVEGIIACGYVYSLQKEYQNSIKYLNQASAFVPFCFELKLVIIQQLICCNNLSIAEEELNQLIGIVSTWELFCTIGQLRFAQHRYEDALKAYNTSLEKLGNDSSNYLTKIIYGNIAQCWRKLNNFDAAIEAFNKSLGFNDFVALSGIGWCFYMSKNYIEALKYFQRALSFKEDPLCRKFIEIISNQ</sequence>
<feature type="repeat" description="TPR" evidence="2">
    <location>
        <begin position="452"/>
        <end position="485"/>
    </location>
</feature>
<dbReference type="EMBL" id="BDEQ01000001">
    <property type="protein sequence ID" value="GAT94052.1"/>
    <property type="molecule type" value="Genomic_DNA"/>
</dbReference>
<dbReference type="VEuPathDB" id="AmoebaDB:EHI5A_002550"/>
<evidence type="ECO:0000256" key="2">
    <source>
        <dbReference type="PROSITE-ProRule" id="PRU00339"/>
    </source>
</evidence>
<keyword evidence="1 2" id="KW-0802">TPR repeat</keyword>
<dbReference type="PANTHER" id="PTHR12558:SF44">
    <property type="entry name" value="TETRATRICOPEPTIDE REPEAT-CONTAINING PROTEIN"/>
    <property type="match status" value="1"/>
</dbReference>
<dbReference type="Gene3D" id="1.25.40.10">
    <property type="entry name" value="Tetratricopeptide repeat domain"/>
    <property type="match status" value="1"/>
</dbReference>
<evidence type="ECO:0008006" key="5">
    <source>
        <dbReference type="Google" id="ProtNLM"/>
    </source>
</evidence>
<dbReference type="VEuPathDB" id="AmoebaDB:KM1_003420"/>